<feature type="compositionally biased region" description="Basic and acidic residues" evidence="1">
    <location>
        <begin position="267"/>
        <end position="279"/>
    </location>
</feature>
<dbReference type="Proteomes" id="UP000164290">
    <property type="component" value="Segment"/>
</dbReference>
<dbReference type="EMBL" id="KF908242">
    <property type="protein sequence ID" value="AHM96256.1"/>
    <property type="molecule type" value="Genomic_DNA"/>
</dbReference>
<evidence type="ECO:0000313" key="2">
    <source>
        <dbReference type="EMBL" id="AHM96256.1"/>
    </source>
</evidence>
<organismHost>
    <name type="scientific">Macaca mulatta</name>
    <name type="common">Rhesus macaque</name>
    <dbReference type="NCBI Taxonomy" id="9544"/>
</organismHost>
<organism evidence="2 3">
    <name type="scientific">Cercopithecine herpesvirus 16</name>
    <name type="common">CeHV-16</name>
    <name type="synonym">Herpesvirus papio 2</name>
    <dbReference type="NCBI Taxonomy" id="340907"/>
    <lineage>
        <taxon>Viruses</taxon>
        <taxon>Duplodnaviria</taxon>
        <taxon>Heunggongvirae</taxon>
        <taxon>Peploviricota</taxon>
        <taxon>Herviviricetes</taxon>
        <taxon>Herpesvirales</taxon>
        <taxon>Orthoherpesviridae</taxon>
        <taxon>Alphaherpesvirinae</taxon>
        <taxon>Simplexvirus</taxon>
        <taxon>Simplexvirus papiinealpha2</taxon>
    </lineage>
</organism>
<feature type="region of interest" description="Disordered" evidence="1">
    <location>
        <begin position="233"/>
        <end position="301"/>
    </location>
</feature>
<organismHost>
    <name type="scientific">Macaca fascicularis</name>
    <name type="common">Crab-eating macaque</name>
    <name type="synonym">Cynomolgus monkey</name>
    <dbReference type="NCBI Taxonomy" id="9541"/>
</organismHost>
<dbReference type="InterPro" id="IPR003485">
    <property type="entry name" value="Herpes_US2_varicellovirus"/>
</dbReference>
<organismHost>
    <name type="scientific">Homo sapiens</name>
    <name type="common">Human</name>
    <dbReference type="NCBI Taxonomy" id="9606"/>
</organismHost>
<gene>
    <name evidence="2" type="primary">US2</name>
</gene>
<name>X2FIJ1_CHV16</name>
<accession>X2FIJ1</accession>
<reference evidence="2 3" key="1">
    <citation type="journal article" date="2014" name="Virology">
        <title>A single viral gene determines lethal cross-species neurovirulence of baboon herpesvirus HVP2.</title>
        <authorList>
            <person name="Black D."/>
            <person name="Ohsawa K."/>
            <person name="Tyler S."/>
            <person name="Maxwell L."/>
            <person name="Eberle R."/>
        </authorList>
    </citation>
    <scope>NUCLEOTIDE SEQUENCE [LARGE SCALE GENOMIC DNA]</scope>
    <source>
        <strain evidence="2">A951</strain>
    </source>
</reference>
<organismHost>
    <name type="scientific">Macaca nemestrina</name>
    <name type="common">Pig-tailed macaque</name>
    <dbReference type="NCBI Taxonomy" id="9545"/>
</organismHost>
<proteinExistence type="predicted"/>
<protein>
    <submittedName>
        <fullName evidence="2">Virion protein US2</fullName>
    </submittedName>
</protein>
<sequence length="301" mass="32430">MGVVVVTVMTLLDRHEALPRTSADANPLLWNFLLRQCRILAAEPLGTPVVVRSADLRRVAAPLMDLPRPDRPVARTRACGCGSAAGAADGVFPEDAPWESEEVADAAACFRALCGPRPRPRLYHLWVVGAADLCAPFLEHLRDGRVGARLVAVRVPDAWAEGGSWPLPEGLALGETVPWTPFPTAHNHPLAALFGTYEYRYGVLRPRDATASRPGGCVGWLREAASRLWAGPPATATEAAQKRTEPHPARRPCTACRAGLGGPPDVPTRDAAADERPECAWDSDSDERPRLPHICHTTPAL</sequence>
<dbReference type="Pfam" id="PF02476">
    <property type="entry name" value="US2"/>
    <property type="match status" value="1"/>
</dbReference>
<organismHost>
    <name type="scientific">Macaca leonina</name>
    <name type="common">Northern pig-tailed macaque</name>
    <name type="synonym">Macaca nemestrina leonina</name>
    <dbReference type="NCBI Taxonomy" id="90387"/>
</organismHost>
<evidence type="ECO:0000313" key="3">
    <source>
        <dbReference type="Proteomes" id="UP000164290"/>
    </source>
</evidence>
<evidence type="ECO:0000256" key="1">
    <source>
        <dbReference type="SAM" id="MobiDB-lite"/>
    </source>
</evidence>